<dbReference type="InterPro" id="IPR051678">
    <property type="entry name" value="AGP_Transferase"/>
</dbReference>
<dbReference type="EMBL" id="JACIDK010000001">
    <property type="protein sequence ID" value="MBB3889654.1"/>
    <property type="molecule type" value="Genomic_DNA"/>
</dbReference>
<dbReference type="Pfam" id="PF01636">
    <property type="entry name" value="APH"/>
    <property type="match status" value="1"/>
</dbReference>
<dbReference type="RefSeq" id="WP_183769656.1">
    <property type="nucleotide sequence ID" value="NZ_JACIDK010000001.1"/>
</dbReference>
<accession>A0A839ZUH1</accession>
<evidence type="ECO:0000313" key="2">
    <source>
        <dbReference type="EMBL" id="MBB3889654.1"/>
    </source>
</evidence>
<dbReference type="AlphaFoldDB" id="A0A839ZUH1"/>
<dbReference type="Gene3D" id="3.90.1200.10">
    <property type="match status" value="1"/>
</dbReference>
<proteinExistence type="predicted"/>
<dbReference type="Proteomes" id="UP000530564">
    <property type="component" value="Unassembled WGS sequence"/>
</dbReference>
<keyword evidence="2" id="KW-0418">Kinase</keyword>
<feature type="domain" description="Aminoglycoside phosphotransferase" evidence="1">
    <location>
        <begin position="26"/>
        <end position="264"/>
    </location>
</feature>
<evidence type="ECO:0000259" key="1">
    <source>
        <dbReference type="Pfam" id="PF01636"/>
    </source>
</evidence>
<dbReference type="PANTHER" id="PTHR21310">
    <property type="entry name" value="AMINOGLYCOSIDE PHOSPHOTRANSFERASE-RELATED-RELATED"/>
    <property type="match status" value="1"/>
</dbReference>
<protein>
    <submittedName>
        <fullName evidence="2">Aminoglycoside phosphotransferase (APT) family kinase protein</fullName>
    </submittedName>
</protein>
<keyword evidence="2" id="KW-0808">Transferase</keyword>
<comment type="caution">
    <text evidence="2">The sequence shown here is derived from an EMBL/GenBank/DDBJ whole genome shotgun (WGS) entry which is preliminary data.</text>
</comment>
<dbReference type="InterPro" id="IPR002575">
    <property type="entry name" value="Aminoglycoside_PTrfase"/>
</dbReference>
<dbReference type="PANTHER" id="PTHR21310:SF57">
    <property type="entry name" value="BLR2944 PROTEIN"/>
    <property type="match status" value="1"/>
</dbReference>
<name>A0A839ZUH1_9CAUL</name>
<dbReference type="Gene3D" id="3.30.200.20">
    <property type="entry name" value="Phosphorylase Kinase, domain 1"/>
    <property type="match status" value="1"/>
</dbReference>
<dbReference type="CDD" id="cd05154">
    <property type="entry name" value="ACAD10_11_N-like"/>
    <property type="match status" value="1"/>
</dbReference>
<sequence length="330" mass="35733">MSDQVLEGLQRLAPELAGEGASVEGLQRLSGGASMETWAFALVGGRNGRDELVLRRRTAPMAPEEGRSVSLATEAALITAAHAAGAPVAELVHLARPADGLGEAHITRRVAGETLGRKIVSDPRFEAVRPKLARQCGEILAQIHAVPPPAGLKTVDALEELARYEEVYRKSRAERPILELAFQHLKKIAPPPHEPVLLHGDFRNGNLMIDPERGVSAVLDWELSHCGDPAEDLGWICVNSWRFGRADLPVGGFGHYKDLLAGYAAAGGREMPLSRVLYWQALGSLKWGVMCLMMYASYASGAESSVERPMIGRRVSETEIDLVTLLENGL</sequence>
<reference evidence="2 3" key="1">
    <citation type="submission" date="2020-08" db="EMBL/GenBank/DDBJ databases">
        <title>Genomic Encyclopedia of Type Strains, Phase IV (KMG-IV): sequencing the most valuable type-strain genomes for metagenomic binning, comparative biology and taxonomic classification.</title>
        <authorList>
            <person name="Goeker M."/>
        </authorList>
    </citation>
    <scope>NUCLEOTIDE SEQUENCE [LARGE SCALE GENOMIC DNA]</scope>
    <source>
        <strain evidence="2 3">DSM 21793</strain>
    </source>
</reference>
<evidence type="ECO:0000313" key="3">
    <source>
        <dbReference type="Proteomes" id="UP000530564"/>
    </source>
</evidence>
<organism evidence="2 3">
    <name type="scientific">Phenylobacterium haematophilum</name>
    <dbReference type="NCBI Taxonomy" id="98513"/>
    <lineage>
        <taxon>Bacteria</taxon>
        <taxon>Pseudomonadati</taxon>
        <taxon>Pseudomonadota</taxon>
        <taxon>Alphaproteobacteria</taxon>
        <taxon>Caulobacterales</taxon>
        <taxon>Caulobacteraceae</taxon>
        <taxon>Phenylobacterium</taxon>
    </lineage>
</organism>
<dbReference type="InterPro" id="IPR011009">
    <property type="entry name" value="Kinase-like_dom_sf"/>
</dbReference>
<gene>
    <name evidence="2" type="ORF">GGQ61_000351</name>
</gene>
<dbReference type="SUPFAM" id="SSF56112">
    <property type="entry name" value="Protein kinase-like (PK-like)"/>
    <property type="match status" value="1"/>
</dbReference>
<dbReference type="InterPro" id="IPR041726">
    <property type="entry name" value="ACAD10_11_N"/>
</dbReference>
<keyword evidence="3" id="KW-1185">Reference proteome</keyword>
<dbReference type="GO" id="GO:0016301">
    <property type="term" value="F:kinase activity"/>
    <property type="evidence" value="ECO:0007669"/>
    <property type="project" value="UniProtKB-KW"/>
</dbReference>